<reference evidence="1 2" key="1">
    <citation type="submission" date="2012-05" db="EMBL/GenBank/DDBJ databases">
        <title>Finished chromosome of genome of Oscillatoria sp. PCC 7112.</title>
        <authorList>
            <consortium name="US DOE Joint Genome Institute"/>
            <person name="Gugger M."/>
            <person name="Coursin T."/>
            <person name="Rippka R."/>
            <person name="Tandeau De Marsac N."/>
            <person name="Huntemann M."/>
            <person name="Wei C.-L."/>
            <person name="Han J."/>
            <person name="Detter J.C."/>
            <person name="Han C."/>
            <person name="Tapia R."/>
            <person name="Davenport K."/>
            <person name="Daligault H."/>
            <person name="Erkkila T."/>
            <person name="Gu W."/>
            <person name="Munk A.C.C."/>
            <person name="Teshima H."/>
            <person name="Xu Y."/>
            <person name="Chain P."/>
            <person name="Chen A."/>
            <person name="Krypides N."/>
            <person name="Mavromatis K."/>
            <person name="Markowitz V."/>
            <person name="Szeto E."/>
            <person name="Ivanova N."/>
            <person name="Mikhailova N."/>
            <person name="Ovchinnikova G."/>
            <person name="Pagani I."/>
            <person name="Pati A."/>
            <person name="Goodwin L."/>
            <person name="Peters L."/>
            <person name="Pitluck S."/>
            <person name="Woyke T."/>
            <person name="Kerfeld C."/>
        </authorList>
    </citation>
    <scope>NUCLEOTIDE SEQUENCE [LARGE SCALE GENOMIC DNA]</scope>
    <source>
        <strain evidence="1 2">PCC 7112</strain>
    </source>
</reference>
<sequence length="77" mass="9034" precursor="true">MCRYSVFQVYEVHPRNRVSLQLSPLVLIQLLETRFLAIYIYMEYAVFSDTAVNQVFSTKPVSLPNFCDLYILPIKNL</sequence>
<evidence type="ECO:0000313" key="2">
    <source>
        <dbReference type="Proteomes" id="UP000010478"/>
    </source>
</evidence>
<keyword evidence="2" id="KW-1185">Reference proteome</keyword>
<accession>K9VKG8</accession>
<dbReference type="EMBL" id="CP003614">
    <property type="protein sequence ID" value="AFZ07735.1"/>
    <property type="molecule type" value="Genomic_DNA"/>
</dbReference>
<dbReference type="Proteomes" id="UP000010478">
    <property type="component" value="Chromosome"/>
</dbReference>
<organism evidence="1 2">
    <name type="scientific">Phormidium nigroviride PCC 7112</name>
    <dbReference type="NCBI Taxonomy" id="179408"/>
    <lineage>
        <taxon>Bacteria</taxon>
        <taxon>Bacillati</taxon>
        <taxon>Cyanobacteriota</taxon>
        <taxon>Cyanophyceae</taxon>
        <taxon>Oscillatoriophycideae</taxon>
        <taxon>Oscillatoriales</taxon>
        <taxon>Oscillatoriaceae</taxon>
        <taxon>Phormidium</taxon>
    </lineage>
</organism>
<name>K9VKG8_9CYAN</name>
<dbReference type="KEGG" id="oni:Osc7112_3356"/>
<gene>
    <name evidence="1" type="ORF">Osc7112_3356</name>
</gene>
<dbReference type="HOGENOM" id="CLU_2634682_0_0_3"/>
<evidence type="ECO:0000313" key="1">
    <source>
        <dbReference type="EMBL" id="AFZ07735.1"/>
    </source>
</evidence>
<proteinExistence type="predicted"/>
<dbReference type="STRING" id="179408.Osc7112_3356"/>
<dbReference type="AlphaFoldDB" id="K9VKG8"/>
<protein>
    <submittedName>
        <fullName evidence="1">Uncharacterized protein</fullName>
    </submittedName>
</protein>